<evidence type="ECO:0000313" key="3">
    <source>
        <dbReference type="Proteomes" id="UP000279562"/>
    </source>
</evidence>
<feature type="transmembrane region" description="Helical" evidence="1">
    <location>
        <begin position="98"/>
        <end position="129"/>
    </location>
</feature>
<keyword evidence="1" id="KW-0472">Membrane</keyword>
<feature type="transmembrane region" description="Helical" evidence="1">
    <location>
        <begin position="231"/>
        <end position="248"/>
    </location>
</feature>
<dbReference type="Proteomes" id="UP000279562">
    <property type="component" value="Unassembled WGS sequence"/>
</dbReference>
<protein>
    <recommendedName>
        <fullName evidence="4">Transmembrane protein</fullName>
    </recommendedName>
</protein>
<reference evidence="2 3" key="1">
    <citation type="submission" date="2018-11" db="EMBL/GenBank/DDBJ databases">
        <title>Genomes From Bacteria Associated with the Canine Oral Cavity: a Test Case for Automated Genome-Based Taxonomic Assignment.</title>
        <authorList>
            <person name="Coil D.A."/>
            <person name="Jospin G."/>
            <person name="Darling A.E."/>
            <person name="Wallis C."/>
            <person name="Davis I.J."/>
            <person name="Harris S."/>
            <person name="Eisen J.A."/>
            <person name="Holcombe L.J."/>
            <person name="O'Flynn C."/>
        </authorList>
    </citation>
    <scope>NUCLEOTIDE SEQUENCE [LARGE SCALE GENOMIC DNA]</scope>
    <source>
        <strain evidence="2 3">OH1047_COT-310</strain>
    </source>
</reference>
<feature type="transmembrane region" description="Helical" evidence="1">
    <location>
        <begin position="141"/>
        <end position="168"/>
    </location>
</feature>
<evidence type="ECO:0000313" key="2">
    <source>
        <dbReference type="EMBL" id="RRD90249.1"/>
    </source>
</evidence>
<feature type="transmembrane region" description="Helical" evidence="1">
    <location>
        <begin position="260"/>
        <end position="279"/>
    </location>
</feature>
<keyword evidence="1" id="KW-1133">Transmembrane helix</keyword>
<feature type="transmembrane region" description="Helical" evidence="1">
    <location>
        <begin position="12"/>
        <end position="37"/>
    </location>
</feature>
<sequence length="332" mass="37627">MYRTKRFQSRITAGRLTLPAAILISVACWLLSGVLLPDLQVHLNEYPLWQTFCDLCIPAWANRLAGFVLYAVIGYFLIQLNNTFALIRMRASVQTSVYILLISVCPCIHTLYAGDLAAAAFLVALYFLFRSYQQARPMSSLFHAFAFIGLGSLLLPQTMLFIPIFWIGAYNFQSLHPKSFLASLIGWSVPYWFLLGHAFYYGQMETFYHPFRELASFSPVGFDFAPWEQATLGYLLILFIVSSAHCLVTGYEDKIRTRSYLQFLILLNFCIFVCIGLQPALTIHLMSFLLIGVSILAGHLFVLTNSRSSNLFFICALAGLFVLFGFNIWTLL</sequence>
<evidence type="ECO:0008006" key="4">
    <source>
        <dbReference type="Google" id="ProtNLM"/>
    </source>
</evidence>
<feature type="transmembrane region" description="Helical" evidence="1">
    <location>
        <begin position="57"/>
        <end position="78"/>
    </location>
</feature>
<dbReference type="EMBL" id="RQYF01000038">
    <property type="protein sequence ID" value="RRD90249.1"/>
    <property type="molecule type" value="Genomic_DNA"/>
</dbReference>
<feature type="transmembrane region" description="Helical" evidence="1">
    <location>
        <begin position="180"/>
        <end position="201"/>
    </location>
</feature>
<dbReference type="PROSITE" id="PS51257">
    <property type="entry name" value="PROKAR_LIPOPROTEIN"/>
    <property type="match status" value="1"/>
</dbReference>
<feature type="transmembrane region" description="Helical" evidence="1">
    <location>
        <begin position="311"/>
        <end position="329"/>
    </location>
</feature>
<name>A0A3P2A4H2_9BACE</name>
<comment type="caution">
    <text evidence="2">The sequence shown here is derived from an EMBL/GenBank/DDBJ whole genome shotgun (WGS) entry which is preliminary data.</text>
</comment>
<keyword evidence="1" id="KW-0812">Transmembrane</keyword>
<dbReference type="AlphaFoldDB" id="A0A3P2A4H2"/>
<evidence type="ECO:0000256" key="1">
    <source>
        <dbReference type="SAM" id="Phobius"/>
    </source>
</evidence>
<proteinExistence type="predicted"/>
<organism evidence="2 3">
    <name type="scientific">Prevotella heparinolytica</name>
    <dbReference type="NCBI Taxonomy" id="28113"/>
    <lineage>
        <taxon>Bacteria</taxon>
        <taxon>Pseudomonadati</taxon>
        <taxon>Bacteroidota</taxon>
        <taxon>Bacteroidia</taxon>
        <taxon>Bacteroidales</taxon>
        <taxon>Bacteroidaceae</taxon>
        <taxon>Bacteroides</taxon>
    </lineage>
</organism>
<gene>
    <name evidence="2" type="ORF">EII33_08640</name>
</gene>
<feature type="transmembrane region" description="Helical" evidence="1">
    <location>
        <begin position="285"/>
        <end position="304"/>
    </location>
</feature>
<dbReference type="RefSeq" id="WP_125239373.1">
    <property type="nucleotide sequence ID" value="NZ_JBGZHA010000086.1"/>
</dbReference>
<accession>A0A3P2A4H2</accession>
<keyword evidence="3" id="KW-1185">Reference proteome</keyword>